<feature type="transmembrane region" description="Helical" evidence="6">
    <location>
        <begin position="234"/>
        <end position="252"/>
    </location>
</feature>
<evidence type="ECO:0000256" key="2">
    <source>
        <dbReference type="ARBA" id="ARBA00007362"/>
    </source>
</evidence>
<comment type="similarity">
    <text evidence="2">Belongs to the EamA transporter family.</text>
</comment>
<dbReference type="Pfam" id="PF00892">
    <property type="entry name" value="EamA"/>
    <property type="match status" value="2"/>
</dbReference>
<feature type="transmembrane region" description="Helical" evidence="6">
    <location>
        <begin position="55"/>
        <end position="75"/>
    </location>
</feature>
<evidence type="ECO:0000256" key="1">
    <source>
        <dbReference type="ARBA" id="ARBA00004141"/>
    </source>
</evidence>
<evidence type="ECO:0000313" key="8">
    <source>
        <dbReference type="EMBL" id="MDR7334083.1"/>
    </source>
</evidence>
<accession>A0ABU2ADK3</accession>
<evidence type="ECO:0000256" key="6">
    <source>
        <dbReference type="SAM" id="Phobius"/>
    </source>
</evidence>
<feature type="transmembrane region" description="Helical" evidence="6">
    <location>
        <begin position="114"/>
        <end position="136"/>
    </location>
</feature>
<feature type="transmembrane region" description="Helical" evidence="6">
    <location>
        <begin position="21"/>
        <end position="43"/>
    </location>
</feature>
<dbReference type="SUPFAM" id="SSF103481">
    <property type="entry name" value="Multidrug resistance efflux transporter EmrE"/>
    <property type="match status" value="2"/>
</dbReference>
<dbReference type="EMBL" id="JAVDXV010000006">
    <property type="protein sequence ID" value="MDR7334083.1"/>
    <property type="molecule type" value="Genomic_DNA"/>
</dbReference>
<evidence type="ECO:0000256" key="3">
    <source>
        <dbReference type="ARBA" id="ARBA00022692"/>
    </source>
</evidence>
<feature type="transmembrane region" description="Helical" evidence="6">
    <location>
        <begin position="168"/>
        <end position="187"/>
    </location>
</feature>
<keyword evidence="9" id="KW-1185">Reference proteome</keyword>
<protein>
    <submittedName>
        <fullName evidence="8">Drug/metabolite transporter (DMT)-like permease</fullName>
    </submittedName>
</protein>
<name>A0ABU2ADK3_9BURK</name>
<feature type="domain" description="EamA" evidence="7">
    <location>
        <begin position="29"/>
        <end position="159"/>
    </location>
</feature>
<feature type="transmembrane region" description="Helical" evidence="6">
    <location>
        <begin position="207"/>
        <end position="228"/>
    </location>
</feature>
<dbReference type="PANTHER" id="PTHR32322">
    <property type="entry name" value="INNER MEMBRANE TRANSPORTER"/>
    <property type="match status" value="1"/>
</dbReference>
<dbReference type="PANTHER" id="PTHR32322:SF2">
    <property type="entry name" value="EAMA DOMAIN-CONTAINING PROTEIN"/>
    <property type="match status" value="1"/>
</dbReference>
<comment type="caution">
    <text evidence="8">The sequence shown here is derived from an EMBL/GenBank/DDBJ whole genome shotgun (WGS) entry which is preliminary data.</text>
</comment>
<comment type="subcellular location">
    <subcellularLocation>
        <location evidence="1">Membrane</location>
        <topology evidence="1">Multi-pass membrane protein</topology>
    </subcellularLocation>
</comment>
<dbReference type="RefSeq" id="WP_310330286.1">
    <property type="nucleotide sequence ID" value="NZ_JAVDXV010000006.1"/>
</dbReference>
<evidence type="ECO:0000256" key="5">
    <source>
        <dbReference type="ARBA" id="ARBA00023136"/>
    </source>
</evidence>
<organism evidence="8 9">
    <name type="scientific">Roseateles asaccharophilus</name>
    <dbReference type="NCBI Taxonomy" id="582607"/>
    <lineage>
        <taxon>Bacteria</taxon>
        <taxon>Pseudomonadati</taxon>
        <taxon>Pseudomonadota</taxon>
        <taxon>Betaproteobacteria</taxon>
        <taxon>Burkholderiales</taxon>
        <taxon>Sphaerotilaceae</taxon>
        <taxon>Roseateles</taxon>
    </lineage>
</organism>
<proteinExistence type="inferred from homology"/>
<keyword evidence="3 6" id="KW-0812">Transmembrane</keyword>
<keyword evidence="4 6" id="KW-1133">Transmembrane helix</keyword>
<evidence type="ECO:0000256" key="4">
    <source>
        <dbReference type="ARBA" id="ARBA00022989"/>
    </source>
</evidence>
<dbReference type="Proteomes" id="UP001180825">
    <property type="component" value="Unassembled WGS sequence"/>
</dbReference>
<keyword evidence="5 6" id="KW-0472">Membrane</keyword>
<evidence type="ECO:0000259" key="7">
    <source>
        <dbReference type="Pfam" id="PF00892"/>
    </source>
</evidence>
<dbReference type="InterPro" id="IPR037185">
    <property type="entry name" value="EmrE-like"/>
</dbReference>
<feature type="domain" description="EamA" evidence="7">
    <location>
        <begin position="171"/>
        <end position="300"/>
    </location>
</feature>
<dbReference type="InterPro" id="IPR000620">
    <property type="entry name" value="EamA_dom"/>
</dbReference>
<evidence type="ECO:0000313" key="9">
    <source>
        <dbReference type="Proteomes" id="UP001180825"/>
    </source>
</evidence>
<feature type="transmembrane region" description="Helical" evidence="6">
    <location>
        <begin position="87"/>
        <end position="108"/>
    </location>
</feature>
<feature type="transmembrane region" description="Helical" evidence="6">
    <location>
        <begin position="287"/>
        <end position="307"/>
    </location>
</feature>
<feature type="transmembrane region" description="Helical" evidence="6">
    <location>
        <begin position="264"/>
        <end position="281"/>
    </location>
</feature>
<gene>
    <name evidence="8" type="ORF">J2X21_003235</name>
</gene>
<sequence>MASFSTSLPARSFRPGPLDRLATVLAGFSLPLLFIVLWSSGYVAGKLALPHTGPLTLLTLRFGLAAVVLLAVAVVTKAPWPKARDWGHLAVVALLMQVLHFSAIYFALRHGLSAGVAGLLIGLMPLATALGAHLWLAEKLNARQAVGLVGGLAGVALVVGGKPLAGAGLSYALAALGLLGLVAGTLYQKRFCAHMDLRTGSGVQMAVSALTVAAVAGPTEGFAIAWQWELVGAWLWLGLVNSIGAFSLMFVMIRRGQAGDVARLFFLVPGMSALMGFVLLGERLEPLALAGFVISAVAVCAAAAGPARR</sequence>
<reference evidence="8 9" key="1">
    <citation type="submission" date="2023-07" db="EMBL/GenBank/DDBJ databases">
        <title>Sorghum-associated microbial communities from plants grown in Nebraska, USA.</title>
        <authorList>
            <person name="Schachtman D."/>
        </authorList>
    </citation>
    <scope>NUCLEOTIDE SEQUENCE [LARGE SCALE GENOMIC DNA]</scope>
    <source>
        <strain evidence="8 9">BE316</strain>
    </source>
</reference>
<dbReference type="InterPro" id="IPR050638">
    <property type="entry name" value="AA-Vitamin_Transporters"/>
</dbReference>